<name>A0A8T0IM22_CERPU</name>
<dbReference type="Proteomes" id="UP000822688">
    <property type="component" value="Chromosome 3"/>
</dbReference>
<keyword evidence="3" id="KW-1185">Reference proteome</keyword>
<dbReference type="AlphaFoldDB" id="A0A8T0IM22"/>
<dbReference type="EMBL" id="CM026423">
    <property type="protein sequence ID" value="KAG0584075.1"/>
    <property type="molecule type" value="Genomic_DNA"/>
</dbReference>
<reference evidence="2" key="1">
    <citation type="submission" date="2020-06" db="EMBL/GenBank/DDBJ databases">
        <title>WGS assembly of Ceratodon purpureus strain R40.</title>
        <authorList>
            <person name="Carey S.B."/>
            <person name="Jenkins J."/>
            <person name="Shu S."/>
            <person name="Lovell J.T."/>
            <person name="Sreedasyam A."/>
            <person name="Maumus F."/>
            <person name="Tiley G.P."/>
            <person name="Fernandez-Pozo N."/>
            <person name="Barry K."/>
            <person name="Chen C."/>
            <person name="Wang M."/>
            <person name="Lipzen A."/>
            <person name="Daum C."/>
            <person name="Saski C.A."/>
            <person name="Payton A.C."/>
            <person name="Mcbreen J.C."/>
            <person name="Conrad R.E."/>
            <person name="Kollar L.M."/>
            <person name="Olsson S."/>
            <person name="Huttunen S."/>
            <person name="Landis J.B."/>
            <person name="Wickett N.J."/>
            <person name="Johnson M.G."/>
            <person name="Rensing S.A."/>
            <person name="Grimwood J."/>
            <person name="Schmutz J."/>
            <person name="Mcdaniel S.F."/>
        </authorList>
    </citation>
    <scope>NUCLEOTIDE SEQUENCE</scope>
    <source>
        <strain evidence="2">R40</strain>
    </source>
</reference>
<comment type="caution">
    <text evidence="2">The sequence shown here is derived from an EMBL/GenBank/DDBJ whole genome shotgun (WGS) entry which is preliminary data.</text>
</comment>
<accession>A0A8T0IM22</accession>
<evidence type="ECO:0000256" key="1">
    <source>
        <dbReference type="SAM" id="MobiDB-lite"/>
    </source>
</evidence>
<feature type="region of interest" description="Disordered" evidence="1">
    <location>
        <begin position="91"/>
        <end position="143"/>
    </location>
</feature>
<organism evidence="2 3">
    <name type="scientific">Ceratodon purpureus</name>
    <name type="common">Fire moss</name>
    <name type="synonym">Dicranum purpureum</name>
    <dbReference type="NCBI Taxonomy" id="3225"/>
    <lineage>
        <taxon>Eukaryota</taxon>
        <taxon>Viridiplantae</taxon>
        <taxon>Streptophyta</taxon>
        <taxon>Embryophyta</taxon>
        <taxon>Bryophyta</taxon>
        <taxon>Bryophytina</taxon>
        <taxon>Bryopsida</taxon>
        <taxon>Dicranidae</taxon>
        <taxon>Pseudoditrichales</taxon>
        <taxon>Ditrichaceae</taxon>
        <taxon>Ceratodon</taxon>
    </lineage>
</organism>
<evidence type="ECO:0000313" key="3">
    <source>
        <dbReference type="Proteomes" id="UP000822688"/>
    </source>
</evidence>
<proteinExistence type="predicted"/>
<protein>
    <submittedName>
        <fullName evidence="2">Uncharacterized protein</fullName>
    </submittedName>
</protein>
<evidence type="ECO:0000313" key="2">
    <source>
        <dbReference type="EMBL" id="KAG0584075.1"/>
    </source>
</evidence>
<gene>
    <name evidence="2" type="ORF">KC19_3G183100</name>
</gene>
<sequence>MRDVVEGGRGYVALCQCCCCNRRAGDLEFCEPCLQAVKQCPPKKRFMRAGGMKPRPIIVKPASCIALDRLVEVALSPTDFDATKSYEFLSSPKESSKVGDGPATPTASENRVRRSDGEGSAMESSGCKKTSPNRAMVPPSPEIKLPRYSLPLEAVQKLKRLSSLDELPQPRSSKVVHKDHSKKFTPRFKSLLDISC</sequence>